<sequence>MEGFSPGTFGSTTPHKDPDITNGSLMGHVVAHFYDFDGDPRIIASFDSNNIQPSLAKQQSSSHRECSKEISDYNFNFSQTRERMISPGLEKSDDDVPNPHVIRFPDKSSRRDAA</sequence>
<reference evidence="2 3" key="1">
    <citation type="journal article" date="2014" name="Genome Announc.">
        <title>Draft genome sequence of Sclerotinia borealis, a psychrophilic plant pathogenic fungus.</title>
        <authorList>
            <person name="Mardanov A.V."/>
            <person name="Beletsky A.V."/>
            <person name="Kadnikov V.V."/>
            <person name="Ignatov A.N."/>
            <person name="Ravin N.V."/>
        </authorList>
    </citation>
    <scope>NUCLEOTIDE SEQUENCE [LARGE SCALE GENOMIC DNA]</scope>
    <source>
        <strain evidence="3">F-4157</strain>
    </source>
</reference>
<dbReference type="HOGENOM" id="CLU_2122500_0_0_1"/>
<keyword evidence="3" id="KW-1185">Reference proteome</keyword>
<name>W9CIH6_SCLBF</name>
<feature type="compositionally biased region" description="Basic and acidic residues" evidence="1">
    <location>
        <begin position="103"/>
        <end position="114"/>
    </location>
</feature>
<feature type="region of interest" description="Disordered" evidence="1">
    <location>
        <begin position="1"/>
        <end position="23"/>
    </location>
</feature>
<evidence type="ECO:0000313" key="2">
    <source>
        <dbReference type="EMBL" id="ESZ94305.1"/>
    </source>
</evidence>
<protein>
    <submittedName>
        <fullName evidence="2">Uncharacterized protein</fullName>
    </submittedName>
</protein>
<feature type="region of interest" description="Disordered" evidence="1">
    <location>
        <begin position="84"/>
        <end position="114"/>
    </location>
</feature>
<dbReference type="EMBL" id="AYSA01000256">
    <property type="protein sequence ID" value="ESZ94305.1"/>
    <property type="molecule type" value="Genomic_DNA"/>
</dbReference>
<dbReference type="AlphaFoldDB" id="W9CIH6"/>
<gene>
    <name evidence="2" type="ORF">SBOR_5301</name>
</gene>
<accession>W9CIH6</accession>
<proteinExistence type="predicted"/>
<evidence type="ECO:0000256" key="1">
    <source>
        <dbReference type="SAM" id="MobiDB-lite"/>
    </source>
</evidence>
<dbReference type="OrthoDB" id="10545975at2759"/>
<evidence type="ECO:0000313" key="3">
    <source>
        <dbReference type="Proteomes" id="UP000019487"/>
    </source>
</evidence>
<organism evidence="2 3">
    <name type="scientific">Sclerotinia borealis (strain F-4128)</name>
    <dbReference type="NCBI Taxonomy" id="1432307"/>
    <lineage>
        <taxon>Eukaryota</taxon>
        <taxon>Fungi</taxon>
        <taxon>Dikarya</taxon>
        <taxon>Ascomycota</taxon>
        <taxon>Pezizomycotina</taxon>
        <taxon>Leotiomycetes</taxon>
        <taxon>Helotiales</taxon>
        <taxon>Sclerotiniaceae</taxon>
        <taxon>Sclerotinia</taxon>
    </lineage>
</organism>
<comment type="caution">
    <text evidence="2">The sequence shown here is derived from an EMBL/GenBank/DDBJ whole genome shotgun (WGS) entry which is preliminary data.</text>
</comment>
<dbReference type="Proteomes" id="UP000019487">
    <property type="component" value="Unassembled WGS sequence"/>
</dbReference>